<dbReference type="RefSeq" id="WP_071479715.1">
    <property type="nucleotide sequence ID" value="NZ_CP024899.1"/>
</dbReference>
<dbReference type="InterPro" id="IPR019494">
    <property type="entry name" value="FIST_C"/>
</dbReference>
<dbReference type="SMART" id="SM01204">
    <property type="entry name" value="FIST_C"/>
    <property type="match status" value="1"/>
</dbReference>
<sequence>MLRSEAFITRAQSSEPDTARAISDVLAQLSCPDLALIILFVGEGHDLPTLEHALAPLDGVTRIIGCTTAGEIASGGYLEGQIVALGLPRSLFRVATGCLTNLHRFSPETARDLAFELRAEVTFSTADWANEVAFLLTDGLSMMEDQLVWALSEALGQSPLVGGSAGDGLRFGKTFVLHGARFMTDAAVLAVLRTPCRITAFRFDHLEPTDQRMVVTNACPAQRLVREINGMPAGPEYARILGKDPQQLSPFIFAANPVVSKIGDEHHVLAIQRVEPDGTLRFFSAIEPGLVLRLAQSTDLEAHLERELARLAPKGERPTILACDCILRRLEAENTQTRHRISRVLDAYGVTGFNTYGEQFNLVHVNQTFTGLAFYPPDEDTDAMQASAFFPRQTGAPANA</sequence>
<protein>
    <submittedName>
        <fullName evidence="3">GfdT protein</fullName>
    </submittedName>
</protein>
<reference evidence="3 4" key="1">
    <citation type="submission" date="2017-11" db="EMBL/GenBank/DDBJ databases">
        <title>Revised Sequence and Annotation of the Rhodobaca barguzinensis strain alga05 Genome.</title>
        <authorList>
            <person name="Kopejtka K."/>
            <person name="Tomasch J.M."/>
            <person name="Bunk B."/>
            <person name="Koblizek M."/>
        </authorList>
    </citation>
    <scope>NUCLEOTIDE SEQUENCE [LARGE SCALE GENOMIC DNA]</scope>
    <source>
        <strain evidence="4">alga05</strain>
    </source>
</reference>
<dbReference type="Pfam" id="PF08495">
    <property type="entry name" value="FIST"/>
    <property type="match status" value="1"/>
</dbReference>
<accession>A0A2K8K6B5</accession>
<dbReference type="KEGG" id="rbg:BG454_03250"/>
<keyword evidence="4" id="KW-1185">Reference proteome</keyword>
<name>A0A2K8K6B5_9RHOB</name>
<dbReference type="PANTHER" id="PTHR40252:SF2">
    <property type="entry name" value="BLR0328 PROTEIN"/>
    <property type="match status" value="1"/>
</dbReference>
<evidence type="ECO:0000313" key="4">
    <source>
        <dbReference type="Proteomes" id="UP000228948"/>
    </source>
</evidence>
<evidence type="ECO:0000313" key="3">
    <source>
        <dbReference type="EMBL" id="ATX64969.1"/>
    </source>
</evidence>
<proteinExistence type="predicted"/>
<dbReference type="EMBL" id="CP024899">
    <property type="protein sequence ID" value="ATX64969.1"/>
    <property type="molecule type" value="Genomic_DNA"/>
</dbReference>
<evidence type="ECO:0000259" key="1">
    <source>
        <dbReference type="SMART" id="SM00897"/>
    </source>
</evidence>
<dbReference type="PANTHER" id="PTHR40252">
    <property type="entry name" value="BLR0328 PROTEIN"/>
    <property type="match status" value="1"/>
</dbReference>
<dbReference type="Pfam" id="PF10442">
    <property type="entry name" value="FIST_C"/>
    <property type="match status" value="1"/>
</dbReference>
<organism evidence="3 4">
    <name type="scientific">Roseinatronobacter bogoriensis subsp. barguzinensis</name>
    <dbReference type="NCBI Taxonomy" id="441209"/>
    <lineage>
        <taxon>Bacteria</taxon>
        <taxon>Pseudomonadati</taxon>
        <taxon>Pseudomonadota</taxon>
        <taxon>Alphaproteobacteria</taxon>
        <taxon>Rhodobacterales</taxon>
        <taxon>Paracoccaceae</taxon>
        <taxon>Roseinatronobacter</taxon>
    </lineage>
</organism>
<dbReference type="STRING" id="441209.GCA_001870665_00575"/>
<dbReference type="SMART" id="SM00897">
    <property type="entry name" value="FIST"/>
    <property type="match status" value="1"/>
</dbReference>
<dbReference type="OrthoDB" id="9807948at2"/>
<feature type="domain" description="FIST" evidence="1">
    <location>
        <begin position="33"/>
        <end position="232"/>
    </location>
</feature>
<evidence type="ECO:0000259" key="2">
    <source>
        <dbReference type="SMART" id="SM01204"/>
    </source>
</evidence>
<dbReference type="Proteomes" id="UP000228948">
    <property type="component" value="Chromosome"/>
</dbReference>
<dbReference type="InterPro" id="IPR013702">
    <property type="entry name" value="FIST_domain_N"/>
</dbReference>
<gene>
    <name evidence="3" type="ORF">BG454_03250</name>
</gene>
<dbReference type="AlphaFoldDB" id="A0A2K8K6B5"/>
<feature type="domain" description="FIST C-domain" evidence="2">
    <location>
        <begin position="233"/>
        <end position="362"/>
    </location>
</feature>